<dbReference type="PANTHER" id="PTHR13696">
    <property type="entry name" value="P-LOOP CONTAINING NUCLEOSIDE TRIPHOSPHATE HYDROLASE"/>
    <property type="match status" value="1"/>
</dbReference>
<reference evidence="2" key="1">
    <citation type="journal article" date="2014" name="Int. J. Syst. Evol. Microbiol.">
        <title>Complete genome sequence of Corynebacterium casei LMG S-19264T (=DSM 44701T), isolated from a smear-ripened cheese.</title>
        <authorList>
            <consortium name="US DOE Joint Genome Institute (JGI-PGF)"/>
            <person name="Walter F."/>
            <person name="Albersmeier A."/>
            <person name="Kalinowski J."/>
            <person name="Ruckert C."/>
        </authorList>
    </citation>
    <scope>NUCLEOTIDE SEQUENCE</scope>
    <source>
        <strain evidence="2">VKM Ac-1447</strain>
    </source>
</reference>
<name>A0A9W6M318_9MICO</name>
<protein>
    <submittedName>
        <fullName evidence="2">Cobyrinic acid a,c-diamide synthase</fullName>
    </submittedName>
</protein>
<dbReference type="EMBL" id="BSEO01000004">
    <property type="protein sequence ID" value="GLJ79590.1"/>
    <property type="molecule type" value="Genomic_DNA"/>
</dbReference>
<dbReference type="CDD" id="cd02042">
    <property type="entry name" value="ParAB_family"/>
    <property type="match status" value="1"/>
</dbReference>
<evidence type="ECO:0000259" key="1">
    <source>
        <dbReference type="Pfam" id="PF13614"/>
    </source>
</evidence>
<dbReference type="PANTHER" id="PTHR13696:SF52">
    <property type="entry name" value="PARA FAMILY PROTEIN CT_582"/>
    <property type="match status" value="1"/>
</dbReference>
<comment type="caution">
    <text evidence="2">The sequence shown here is derived from an EMBL/GenBank/DDBJ whole genome shotgun (WGS) entry which is preliminary data.</text>
</comment>
<dbReference type="Proteomes" id="UP001142317">
    <property type="component" value="Unassembled WGS sequence"/>
</dbReference>
<proteinExistence type="predicted"/>
<dbReference type="AlphaFoldDB" id="A0A9W6M318"/>
<keyword evidence="3" id="KW-1185">Reference proteome</keyword>
<dbReference type="InterPro" id="IPR025669">
    <property type="entry name" value="AAA_dom"/>
</dbReference>
<reference evidence="2" key="2">
    <citation type="submission" date="2023-01" db="EMBL/GenBank/DDBJ databases">
        <authorList>
            <person name="Sun Q."/>
            <person name="Evtushenko L."/>
        </authorList>
    </citation>
    <scope>NUCLEOTIDE SEQUENCE</scope>
    <source>
        <strain evidence="2">VKM Ac-1447</strain>
    </source>
</reference>
<sequence>MQTVMVYSEAGGVSKTTAAVSVAMTSAEAGHRTVLIDLDPRAASTKWTRTEPVGEGLHVGAILGAKEEPTGWAQDLAVPSRWHELLRVIPSARDLSNRESERDDYAELRLKASLVDLDADVVVIDCANRQGGPLTLSALHASDRVLYAATASDSGIDGVTGAKRTVEAFRRSMARLGVATGIEEAGVTMTRDGTGFLSYAEQDAIDQVRELAPIIEPIVPHLAIVPEVRMAGEWYGAYRKGTPVREAYSEVMRKVIR</sequence>
<dbReference type="InterPro" id="IPR050678">
    <property type="entry name" value="DNA_Partitioning_ATPase"/>
</dbReference>
<evidence type="ECO:0000313" key="2">
    <source>
        <dbReference type="EMBL" id="GLJ79590.1"/>
    </source>
</evidence>
<accession>A0A9W6M318</accession>
<dbReference type="InterPro" id="IPR027417">
    <property type="entry name" value="P-loop_NTPase"/>
</dbReference>
<dbReference type="Pfam" id="PF13614">
    <property type="entry name" value="AAA_31"/>
    <property type="match status" value="1"/>
</dbReference>
<organism evidence="2 3">
    <name type="scientific">Microbacterium imperiale</name>
    <dbReference type="NCBI Taxonomy" id="33884"/>
    <lineage>
        <taxon>Bacteria</taxon>
        <taxon>Bacillati</taxon>
        <taxon>Actinomycetota</taxon>
        <taxon>Actinomycetes</taxon>
        <taxon>Micrococcales</taxon>
        <taxon>Microbacteriaceae</taxon>
        <taxon>Microbacterium</taxon>
    </lineage>
</organism>
<gene>
    <name evidence="2" type="ORF">GCM10017586_12720</name>
</gene>
<evidence type="ECO:0000313" key="3">
    <source>
        <dbReference type="Proteomes" id="UP001142317"/>
    </source>
</evidence>
<dbReference type="Gene3D" id="3.40.50.300">
    <property type="entry name" value="P-loop containing nucleotide triphosphate hydrolases"/>
    <property type="match status" value="1"/>
</dbReference>
<feature type="domain" description="AAA" evidence="1">
    <location>
        <begin position="1"/>
        <end position="172"/>
    </location>
</feature>
<dbReference type="SUPFAM" id="SSF52540">
    <property type="entry name" value="P-loop containing nucleoside triphosphate hydrolases"/>
    <property type="match status" value="1"/>
</dbReference>